<dbReference type="EMBL" id="AUWU02000024">
    <property type="protein sequence ID" value="KAH0569350.1"/>
    <property type="molecule type" value="Genomic_DNA"/>
</dbReference>
<gene>
    <name evidence="2" type="ORF">SS50377_11678</name>
    <name evidence="1" type="ORF">SS50377_14147</name>
    <name evidence="4" type="ORF">SS50377_20585</name>
    <name evidence="5" type="ORF">SS50377_20590</name>
    <name evidence="3" type="ORF">SS50377_28775</name>
</gene>
<evidence type="ECO:0000313" key="4">
    <source>
        <dbReference type="EMBL" id="KAH0577234.1"/>
    </source>
</evidence>
<name>V6LQ72_9EUKA</name>
<reference evidence="1 3" key="1">
    <citation type="journal article" date="2014" name="PLoS Genet.">
        <title>The Genome of Spironucleus salmonicida Highlights a Fish Pathogen Adapted to Fluctuating Environments.</title>
        <authorList>
            <person name="Xu F."/>
            <person name="Jerlstrom-Hultqvist J."/>
            <person name="Einarsson E."/>
            <person name="Astvaldsson A."/>
            <person name="Svard S.G."/>
            <person name="Andersson J.O."/>
        </authorList>
    </citation>
    <scope>NUCLEOTIDE SEQUENCE</scope>
    <source>
        <strain evidence="3">ATCC 50377</strain>
    </source>
</reference>
<evidence type="ECO:0000313" key="1">
    <source>
        <dbReference type="EMBL" id="EST45861.1"/>
    </source>
</evidence>
<dbReference type="EMBL" id="KI545999">
    <property type="protein sequence ID" value="EST48160.1"/>
    <property type="molecule type" value="Genomic_DNA"/>
</dbReference>
<dbReference type="VEuPathDB" id="GiardiaDB:SS50377_20585"/>
<dbReference type="VEuPathDB" id="GiardiaDB:SS50377_28775"/>
<proteinExistence type="predicted"/>
<dbReference type="Proteomes" id="UP000018208">
    <property type="component" value="Unassembled WGS sequence"/>
</dbReference>
<dbReference type="EMBL" id="AUWU02000001">
    <property type="protein sequence ID" value="KAH0577234.1"/>
    <property type="molecule type" value="Genomic_DNA"/>
</dbReference>
<dbReference type="AlphaFoldDB" id="V6LQ72"/>
<keyword evidence="6" id="KW-1185">Reference proteome</keyword>
<organism evidence="1">
    <name type="scientific">Spironucleus salmonicida</name>
    <dbReference type="NCBI Taxonomy" id="348837"/>
    <lineage>
        <taxon>Eukaryota</taxon>
        <taxon>Metamonada</taxon>
        <taxon>Diplomonadida</taxon>
        <taxon>Hexamitidae</taxon>
        <taxon>Hexamitinae</taxon>
        <taxon>Spironucleus</taxon>
    </lineage>
</organism>
<accession>V6LQ72</accession>
<sequence>MNKLGTDKALLKHVENLEKLLAVRTMELQKSRQVQAECSAENKHMKSRLQVLQAKLDQAYVNGDIQPEETIDACWKIIQWMGQQ</sequence>
<protein>
    <submittedName>
        <fullName evidence="1">Uncharacterized protein</fullName>
    </submittedName>
</protein>
<dbReference type="EMBL" id="AUWU02000001">
    <property type="protein sequence ID" value="KAH0577239.1"/>
    <property type="molecule type" value="Genomic_DNA"/>
</dbReference>
<evidence type="ECO:0000313" key="3">
    <source>
        <dbReference type="EMBL" id="KAH0569350.1"/>
    </source>
</evidence>
<evidence type="ECO:0000313" key="6">
    <source>
        <dbReference type="Proteomes" id="UP000018208"/>
    </source>
</evidence>
<reference evidence="3" key="2">
    <citation type="submission" date="2020-12" db="EMBL/GenBank/DDBJ databases">
        <title>New Spironucleus salmonicida genome in near-complete chromosomes.</title>
        <authorList>
            <person name="Xu F."/>
            <person name="Kurt Z."/>
            <person name="Jimenez-Gonzalez A."/>
            <person name="Astvaldsson A."/>
            <person name="Andersson J.O."/>
            <person name="Svard S.G."/>
        </authorList>
    </citation>
    <scope>NUCLEOTIDE SEQUENCE</scope>
    <source>
        <strain evidence="3">ATCC 50377</strain>
    </source>
</reference>
<evidence type="ECO:0000313" key="2">
    <source>
        <dbReference type="EMBL" id="EST48160.1"/>
    </source>
</evidence>
<evidence type="ECO:0000313" key="5">
    <source>
        <dbReference type="EMBL" id="KAH0577239.1"/>
    </source>
</evidence>
<dbReference type="EMBL" id="KI546087">
    <property type="protein sequence ID" value="EST45861.1"/>
    <property type="molecule type" value="Genomic_DNA"/>
</dbReference>
<dbReference type="VEuPathDB" id="GiardiaDB:SS50377_20590"/>